<evidence type="ECO:0000313" key="2">
    <source>
        <dbReference type="Proteomes" id="UP000005239"/>
    </source>
</evidence>
<dbReference type="AlphaFoldDB" id="A0A2A6CQ77"/>
<proteinExistence type="predicted"/>
<protein>
    <submittedName>
        <fullName evidence="1">Uncharacterized protein</fullName>
    </submittedName>
</protein>
<gene>
    <name evidence="1" type="primary">WBGene00203794</name>
</gene>
<dbReference type="Proteomes" id="UP000005239">
    <property type="component" value="Unassembled WGS sequence"/>
</dbReference>
<sequence>MLRSLSRSDVTEVPCLTLHEWSLRHFRQDTPPLAPEHRRLYAVRSCPLVTSEGRAREVVVKFSEMSQRRRRSSSVEADATTLTVDDPHSGRRSPIHGALKACALLPYSLKMHSK</sequence>
<keyword evidence="2" id="KW-1185">Reference proteome</keyword>
<reference evidence="2" key="1">
    <citation type="journal article" date="2008" name="Nat. Genet.">
        <title>The Pristionchus pacificus genome provides a unique perspective on nematode lifestyle and parasitism.</title>
        <authorList>
            <person name="Dieterich C."/>
            <person name="Clifton S.W."/>
            <person name="Schuster L.N."/>
            <person name="Chinwalla A."/>
            <person name="Delehaunty K."/>
            <person name="Dinkelacker I."/>
            <person name="Fulton L."/>
            <person name="Fulton R."/>
            <person name="Godfrey J."/>
            <person name="Minx P."/>
            <person name="Mitreva M."/>
            <person name="Roeseler W."/>
            <person name="Tian H."/>
            <person name="Witte H."/>
            <person name="Yang S.P."/>
            <person name="Wilson R.K."/>
            <person name="Sommer R.J."/>
        </authorList>
    </citation>
    <scope>NUCLEOTIDE SEQUENCE [LARGE SCALE GENOMIC DNA]</scope>
    <source>
        <strain evidence="2">PS312</strain>
    </source>
</reference>
<name>A0A2A6CQ77_PRIPA</name>
<accession>A0A2A6CQ77</accession>
<organism evidence="1 2">
    <name type="scientific">Pristionchus pacificus</name>
    <name type="common">Parasitic nematode worm</name>
    <dbReference type="NCBI Taxonomy" id="54126"/>
    <lineage>
        <taxon>Eukaryota</taxon>
        <taxon>Metazoa</taxon>
        <taxon>Ecdysozoa</taxon>
        <taxon>Nematoda</taxon>
        <taxon>Chromadorea</taxon>
        <taxon>Rhabditida</taxon>
        <taxon>Rhabditina</taxon>
        <taxon>Diplogasteromorpha</taxon>
        <taxon>Diplogasteroidea</taxon>
        <taxon>Neodiplogasteridae</taxon>
        <taxon>Pristionchus</taxon>
    </lineage>
</organism>
<evidence type="ECO:0000313" key="1">
    <source>
        <dbReference type="EnsemblMetazoa" id="PPA30928.1"/>
    </source>
</evidence>
<reference evidence="1" key="2">
    <citation type="submission" date="2022-06" db="UniProtKB">
        <authorList>
            <consortium name="EnsemblMetazoa"/>
        </authorList>
    </citation>
    <scope>IDENTIFICATION</scope>
    <source>
        <strain evidence="1">PS312</strain>
    </source>
</reference>
<dbReference type="EnsemblMetazoa" id="PPA30928.1">
    <property type="protein sequence ID" value="PPA30928.1"/>
    <property type="gene ID" value="WBGene00203794"/>
</dbReference>
<accession>A0A8R1YLP8</accession>